<proteinExistence type="predicted"/>
<evidence type="ECO:0000259" key="1">
    <source>
        <dbReference type="Pfam" id="PF13453"/>
    </source>
</evidence>
<reference evidence="2" key="1">
    <citation type="submission" date="2023-03" db="EMBL/GenBank/DDBJ databases">
        <title>Edaphobacter sp.</title>
        <authorList>
            <person name="Huber K.J."/>
            <person name="Papendorf J."/>
            <person name="Pilke C."/>
            <person name="Bunk B."/>
            <person name="Sproeer C."/>
            <person name="Pester M."/>
        </authorList>
    </citation>
    <scope>NUCLEOTIDE SEQUENCE</scope>
    <source>
        <strain evidence="2">DSM 110680</strain>
    </source>
</reference>
<name>A0AAU7DKM3_9BACT</name>
<protein>
    <submittedName>
        <fullName evidence="2">Zf-TFIIB domain-containing protein</fullName>
    </submittedName>
</protein>
<dbReference type="RefSeq" id="WP_348263147.1">
    <property type="nucleotide sequence ID" value="NZ_CP121196.1"/>
</dbReference>
<sequence>MNCPSCGAPMHLAAGSDYMQCEYCKNIHIADPDDEGVRLTEEPSPLSCPICSEPLWNATLTGVRLQSCRKCRGMLIPMGTFLDLIEQLRSKQGDAVATPKRASPDELRRTINCPQCHRPMDAHFYLGGGSVVIDGCDTCCLNWLDHGELMRIVRAPD</sequence>
<dbReference type="Pfam" id="PF13453">
    <property type="entry name" value="Zn_ribbon_TFIIB"/>
    <property type="match status" value="1"/>
</dbReference>
<dbReference type="InterPro" id="IPR027392">
    <property type="entry name" value="TF_Znf"/>
</dbReference>
<organism evidence="2">
    <name type="scientific">Telmatobacter sp. DSM 110680</name>
    <dbReference type="NCBI Taxonomy" id="3036704"/>
    <lineage>
        <taxon>Bacteria</taxon>
        <taxon>Pseudomonadati</taxon>
        <taxon>Acidobacteriota</taxon>
        <taxon>Terriglobia</taxon>
        <taxon>Terriglobales</taxon>
        <taxon>Acidobacteriaceae</taxon>
        <taxon>Telmatobacter</taxon>
    </lineage>
</organism>
<feature type="domain" description="Transcription factor zinc-finger" evidence="1">
    <location>
        <begin position="48"/>
        <end position="86"/>
    </location>
</feature>
<gene>
    <name evidence="2" type="ORF">P8935_00995</name>
</gene>
<evidence type="ECO:0000313" key="2">
    <source>
        <dbReference type="EMBL" id="XBH17921.1"/>
    </source>
</evidence>
<dbReference type="EMBL" id="CP121196">
    <property type="protein sequence ID" value="XBH17921.1"/>
    <property type="molecule type" value="Genomic_DNA"/>
</dbReference>
<dbReference type="AlphaFoldDB" id="A0AAU7DKM3"/>
<accession>A0AAU7DKM3</accession>